<sequence>MLFAVAAAMPFVPLTAGYLLAAVLVLTLPLTAARAPRGVDDAEPPATRRSLADGIRFLLGHPVLRPLWVVSCVLALFNALAQAVFVLYVLERLGLSAALFGVFAMAAAAGAVLGALIVPRLIRRWGRGRVMLASVLVTGLSYALCGFVPHPVAAAAAMVTVGAGVAAWNVVSVTVRQELVPSRLLGRVHGAWRTFGWGLMPVGMLAGGLLGAIDLRLPFIVGGIGIAAAALLVRRTLVVLSDPD</sequence>
<dbReference type="Gene3D" id="1.20.1250.20">
    <property type="entry name" value="MFS general substrate transporter like domains"/>
    <property type="match status" value="1"/>
</dbReference>
<evidence type="ECO:0000256" key="4">
    <source>
        <dbReference type="ARBA" id="ARBA00022989"/>
    </source>
</evidence>
<dbReference type="GO" id="GO:0005886">
    <property type="term" value="C:plasma membrane"/>
    <property type="evidence" value="ECO:0007669"/>
    <property type="project" value="UniProtKB-SubCell"/>
</dbReference>
<evidence type="ECO:0000256" key="2">
    <source>
        <dbReference type="ARBA" id="ARBA00022475"/>
    </source>
</evidence>
<comment type="caution">
    <text evidence="8">The sequence shown here is derived from an EMBL/GenBank/DDBJ whole genome shotgun (WGS) entry which is preliminary data.</text>
</comment>
<feature type="transmembrane region" description="Helical" evidence="6">
    <location>
        <begin position="195"/>
        <end position="213"/>
    </location>
</feature>
<evidence type="ECO:0000256" key="5">
    <source>
        <dbReference type="ARBA" id="ARBA00023136"/>
    </source>
</evidence>
<name>A0A2W2CTN3_9ACTN</name>
<dbReference type="GO" id="GO:0022857">
    <property type="term" value="F:transmembrane transporter activity"/>
    <property type="evidence" value="ECO:0007669"/>
    <property type="project" value="InterPro"/>
</dbReference>
<organism evidence="8 9">
    <name type="scientific">Jiangella anatolica</name>
    <dbReference type="NCBI Taxonomy" id="2670374"/>
    <lineage>
        <taxon>Bacteria</taxon>
        <taxon>Bacillati</taxon>
        <taxon>Actinomycetota</taxon>
        <taxon>Actinomycetes</taxon>
        <taxon>Jiangellales</taxon>
        <taxon>Jiangellaceae</taxon>
        <taxon>Jiangella</taxon>
    </lineage>
</organism>
<comment type="subcellular location">
    <subcellularLocation>
        <location evidence="1">Cell membrane</location>
        <topology evidence="1">Multi-pass membrane protein</topology>
    </subcellularLocation>
</comment>
<dbReference type="Proteomes" id="UP000248764">
    <property type="component" value="Unassembled WGS sequence"/>
</dbReference>
<dbReference type="EMBL" id="POTW01000024">
    <property type="protein sequence ID" value="PZF83523.1"/>
    <property type="molecule type" value="Genomic_DNA"/>
</dbReference>
<feature type="domain" description="Major facilitator superfamily (MFS) profile" evidence="7">
    <location>
        <begin position="63"/>
        <end position="244"/>
    </location>
</feature>
<feature type="transmembrane region" description="Helical" evidence="6">
    <location>
        <begin position="96"/>
        <end position="118"/>
    </location>
</feature>
<dbReference type="InterPro" id="IPR011701">
    <property type="entry name" value="MFS"/>
</dbReference>
<feature type="transmembrane region" description="Helical" evidence="6">
    <location>
        <begin position="67"/>
        <end position="90"/>
    </location>
</feature>
<dbReference type="PANTHER" id="PTHR23513:SF6">
    <property type="entry name" value="MAJOR FACILITATOR SUPERFAMILY ASSOCIATED DOMAIN-CONTAINING PROTEIN"/>
    <property type="match status" value="1"/>
</dbReference>
<feature type="transmembrane region" description="Helical" evidence="6">
    <location>
        <begin position="155"/>
        <end position="175"/>
    </location>
</feature>
<feature type="transmembrane region" description="Helical" evidence="6">
    <location>
        <begin position="6"/>
        <end position="28"/>
    </location>
</feature>
<keyword evidence="3 6" id="KW-0812">Transmembrane</keyword>
<evidence type="ECO:0000256" key="3">
    <source>
        <dbReference type="ARBA" id="ARBA00022692"/>
    </source>
</evidence>
<dbReference type="SUPFAM" id="SSF103473">
    <property type="entry name" value="MFS general substrate transporter"/>
    <property type="match status" value="1"/>
</dbReference>
<gene>
    <name evidence="8" type="ORF">C1I92_12160</name>
</gene>
<dbReference type="PROSITE" id="PS50850">
    <property type="entry name" value="MFS"/>
    <property type="match status" value="1"/>
</dbReference>
<dbReference type="Pfam" id="PF07690">
    <property type="entry name" value="MFS_1"/>
    <property type="match status" value="1"/>
</dbReference>
<keyword evidence="4 6" id="KW-1133">Transmembrane helix</keyword>
<reference evidence="8 9" key="1">
    <citation type="submission" date="2018-01" db="EMBL/GenBank/DDBJ databases">
        <title>Draft genome sequence of Jiangella sp. GTF31.</title>
        <authorList>
            <person name="Sahin N."/>
            <person name="Ay H."/>
            <person name="Saygin H."/>
        </authorList>
    </citation>
    <scope>NUCLEOTIDE SEQUENCE [LARGE SCALE GENOMIC DNA]</scope>
    <source>
        <strain evidence="8 9">GTF31</strain>
    </source>
</reference>
<evidence type="ECO:0000256" key="1">
    <source>
        <dbReference type="ARBA" id="ARBA00004651"/>
    </source>
</evidence>
<evidence type="ECO:0000256" key="6">
    <source>
        <dbReference type="SAM" id="Phobius"/>
    </source>
</evidence>
<dbReference type="AlphaFoldDB" id="A0A2W2CTN3"/>
<dbReference type="InterPro" id="IPR020846">
    <property type="entry name" value="MFS_dom"/>
</dbReference>
<protein>
    <recommendedName>
        <fullName evidence="7">Major facilitator superfamily (MFS) profile domain-containing protein</fullName>
    </recommendedName>
</protein>
<keyword evidence="5 6" id="KW-0472">Membrane</keyword>
<feature type="transmembrane region" description="Helical" evidence="6">
    <location>
        <begin position="130"/>
        <end position="149"/>
    </location>
</feature>
<evidence type="ECO:0000259" key="7">
    <source>
        <dbReference type="PROSITE" id="PS50850"/>
    </source>
</evidence>
<evidence type="ECO:0000313" key="9">
    <source>
        <dbReference type="Proteomes" id="UP000248764"/>
    </source>
</evidence>
<evidence type="ECO:0000313" key="8">
    <source>
        <dbReference type="EMBL" id="PZF83523.1"/>
    </source>
</evidence>
<proteinExistence type="predicted"/>
<keyword evidence="9" id="KW-1185">Reference proteome</keyword>
<dbReference type="InterPro" id="IPR036259">
    <property type="entry name" value="MFS_trans_sf"/>
</dbReference>
<feature type="transmembrane region" description="Helical" evidence="6">
    <location>
        <begin position="219"/>
        <end position="240"/>
    </location>
</feature>
<dbReference type="PANTHER" id="PTHR23513">
    <property type="entry name" value="INTEGRAL MEMBRANE EFFLUX PROTEIN-RELATED"/>
    <property type="match status" value="1"/>
</dbReference>
<keyword evidence="2" id="KW-1003">Cell membrane</keyword>
<accession>A0A2W2CTN3</accession>